<evidence type="ECO:0000313" key="8">
    <source>
        <dbReference type="Proteomes" id="UP000001351"/>
    </source>
</evidence>
<dbReference type="Gene3D" id="1.10.10.10">
    <property type="entry name" value="Winged helix-like DNA-binding domain superfamily/Winged helix DNA-binding domain"/>
    <property type="match status" value="1"/>
</dbReference>
<dbReference type="InterPro" id="IPR002577">
    <property type="entry name" value="HTH_HxlR"/>
</dbReference>
<accession>Q08U99</accession>
<dbReference type="PROSITE" id="PS51118">
    <property type="entry name" value="HTH_HXLR"/>
    <property type="match status" value="1"/>
</dbReference>
<reference evidence="6 8" key="2">
    <citation type="journal article" date="2011" name="Mol. Biol. Evol.">
        <title>Comparative genomic analysis of fruiting body formation in Myxococcales.</title>
        <authorList>
            <person name="Huntley S."/>
            <person name="Hamann N."/>
            <person name="Wegener-Feldbrugge S."/>
            <person name="Treuner-Lange A."/>
            <person name="Kube M."/>
            <person name="Reinhardt R."/>
            <person name="Klages S."/>
            <person name="Muller R."/>
            <person name="Ronning C.M."/>
            <person name="Nierman W.C."/>
            <person name="Sogaard-Andersen L."/>
        </authorList>
    </citation>
    <scope>NUCLEOTIDE SEQUENCE [LARGE SCALE GENOMIC DNA]</scope>
    <source>
        <strain evidence="6 8">DW4/3-1</strain>
    </source>
</reference>
<dbReference type="EMBL" id="AAMD01000132">
    <property type="protein sequence ID" value="EAU64056.1"/>
    <property type="molecule type" value="Genomic_DNA"/>
</dbReference>
<dbReference type="InterPro" id="IPR036388">
    <property type="entry name" value="WH-like_DNA-bd_sf"/>
</dbReference>
<evidence type="ECO:0000256" key="1">
    <source>
        <dbReference type="ARBA" id="ARBA00023015"/>
    </source>
</evidence>
<dbReference type="eggNOG" id="COG1733">
    <property type="taxonomic scope" value="Bacteria"/>
</dbReference>
<dbReference type="PANTHER" id="PTHR33204:SF39">
    <property type="entry name" value="TRANSCRIPTIONAL REGULATORY PROTEIN"/>
    <property type="match status" value="1"/>
</dbReference>
<feature type="region of interest" description="Disordered" evidence="4">
    <location>
        <begin position="101"/>
        <end position="120"/>
    </location>
</feature>
<evidence type="ECO:0000313" key="7">
    <source>
        <dbReference type="EMBL" id="EAU64056.1"/>
    </source>
</evidence>
<proteinExistence type="predicted"/>
<keyword evidence="2" id="KW-0238">DNA-binding</keyword>
<feature type="domain" description="HTH hxlR-type" evidence="5">
    <location>
        <begin position="2"/>
        <end position="101"/>
    </location>
</feature>
<dbReference type="HOGENOM" id="CLU_111585_2_3_7"/>
<name>Q08U99_STIAD</name>
<dbReference type="PANTHER" id="PTHR33204">
    <property type="entry name" value="TRANSCRIPTIONAL REGULATOR, MARR FAMILY"/>
    <property type="match status" value="1"/>
</dbReference>
<dbReference type="Proteomes" id="UP000001351">
    <property type="component" value="Chromosome"/>
</dbReference>
<dbReference type="InterPro" id="IPR036390">
    <property type="entry name" value="WH_DNA-bd_sf"/>
</dbReference>
<dbReference type="AlphaFoldDB" id="Q08U99"/>
<dbReference type="STRING" id="378806.STAUR_5771"/>
<dbReference type="OrthoDB" id="9800350at2"/>
<evidence type="ECO:0000313" key="9">
    <source>
        <dbReference type="Proteomes" id="UP000032702"/>
    </source>
</evidence>
<dbReference type="EMBL" id="CP002271">
    <property type="protein sequence ID" value="ADO73533.1"/>
    <property type="molecule type" value="Genomic_DNA"/>
</dbReference>
<dbReference type="SUPFAM" id="SSF46785">
    <property type="entry name" value="Winged helix' DNA-binding domain"/>
    <property type="match status" value="1"/>
</dbReference>
<keyword evidence="3" id="KW-0804">Transcription</keyword>
<sequence>MCREVGRVLDCIGDKWSVLVMRLLAQRSQRFSELRRCISGVSQKMLTATLRKLERNGFITRKVTPTVPARVDYALSALGRDVMVPIDALASWALANQQKVTRARSTYDARASRDTPLARR</sequence>
<dbReference type="KEGG" id="sur:STAUR_5771"/>
<evidence type="ECO:0000256" key="3">
    <source>
        <dbReference type="ARBA" id="ARBA00023163"/>
    </source>
</evidence>
<keyword evidence="8" id="KW-1185">Reference proteome</keyword>
<dbReference type="GO" id="GO:0003677">
    <property type="term" value="F:DNA binding"/>
    <property type="evidence" value="ECO:0007669"/>
    <property type="project" value="UniProtKB-KW"/>
</dbReference>
<dbReference type="Proteomes" id="UP000032702">
    <property type="component" value="Unassembled WGS sequence"/>
</dbReference>
<protein>
    <submittedName>
        <fullName evidence="7">Transcriptional regulatory protein</fullName>
    </submittedName>
</protein>
<evidence type="ECO:0000259" key="5">
    <source>
        <dbReference type="PROSITE" id="PS51118"/>
    </source>
</evidence>
<dbReference type="Pfam" id="PF01638">
    <property type="entry name" value="HxlR"/>
    <property type="match status" value="1"/>
</dbReference>
<evidence type="ECO:0000256" key="2">
    <source>
        <dbReference type="ARBA" id="ARBA00023125"/>
    </source>
</evidence>
<gene>
    <name evidence="6" type="ordered locus">STAUR_5771</name>
    <name evidence="7" type="ORF">STIAU_5227</name>
</gene>
<evidence type="ECO:0000313" key="6">
    <source>
        <dbReference type="EMBL" id="ADO73533.1"/>
    </source>
</evidence>
<evidence type="ECO:0000256" key="4">
    <source>
        <dbReference type="SAM" id="MobiDB-lite"/>
    </source>
</evidence>
<reference evidence="7 9" key="1">
    <citation type="submission" date="2006-04" db="EMBL/GenBank/DDBJ databases">
        <authorList>
            <person name="Nierman W.C."/>
        </authorList>
    </citation>
    <scope>NUCLEOTIDE SEQUENCE [LARGE SCALE GENOMIC DNA]</scope>
    <source>
        <strain evidence="7 9">DW4/3-1</strain>
    </source>
</reference>
<organism evidence="7 9">
    <name type="scientific">Stigmatella aurantiaca (strain DW4/3-1)</name>
    <dbReference type="NCBI Taxonomy" id="378806"/>
    <lineage>
        <taxon>Bacteria</taxon>
        <taxon>Pseudomonadati</taxon>
        <taxon>Myxococcota</taxon>
        <taxon>Myxococcia</taxon>
        <taxon>Myxococcales</taxon>
        <taxon>Cystobacterineae</taxon>
        <taxon>Archangiaceae</taxon>
        <taxon>Stigmatella</taxon>
    </lineage>
</organism>
<keyword evidence="1" id="KW-0805">Transcription regulation</keyword>
<dbReference type="PATRIC" id="fig|378806.16.peg.2978"/>
<feature type="compositionally biased region" description="Basic and acidic residues" evidence="4">
    <location>
        <begin position="105"/>
        <end position="120"/>
    </location>
</feature>